<accession>A0A0W0WLU9</accession>
<dbReference type="AlphaFoldDB" id="A0A0W0WLU9"/>
<dbReference type="Proteomes" id="UP000054725">
    <property type="component" value="Unassembled WGS sequence"/>
</dbReference>
<dbReference type="PATRIC" id="fig|45070.6.peg.3103"/>
<dbReference type="EMBL" id="LNYO01000024">
    <property type="protein sequence ID" value="KTD33294.1"/>
    <property type="molecule type" value="Genomic_DNA"/>
</dbReference>
<evidence type="ECO:0000313" key="2">
    <source>
        <dbReference type="Proteomes" id="UP000054725"/>
    </source>
</evidence>
<gene>
    <name evidence="1" type="ORF">Lnau_2942</name>
</gene>
<organism evidence="1 2">
    <name type="scientific">Legionella nautarum</name>
    <dbReference type="NCBI Taxonomy" id="45070"/>
    <lineage>
        <taxon>Bacteria</taxon>
        <taxon>Pseudomonadati</taxon>
        <taxon>Pseudomonadota</taxon>
        <taxon>Gammaproteobacteria</taxon>
        <taxon>Legionellales</taxon>
        <taxon>Legionellaceae</taxon>
        <taxon>Legionella</taxon>
    </lineage>
</organism>
<proteinExistence type="predicted"/>
<name>A0A0W0WLU9_9GAMM</name>
<comment type="caution">
    <text evidence="1">The sequence shown here is derived from an EMBL/GenBank/DDBJ whole genome shotgun (WGS) entry which is preliminary data.</text>
</comment>
<dbReference type="RefSeq" id="WP_058505896.1">
    <property type="nucleotide sequence ID" value="NZ_CAAAIF010000003.1"/>
</dbReference>
<keyword evidence="2" id="KW-1185">Reference proteome</keyword>
<protein>
    <submittedName>
        <fullName evidence="1">Uncharacterized protein</fullName>
    </submittedName>
</protein>
<reference evidence="1 2" key="1">
    <citation type="submission" date="2015-11" db="EMBL/GenBank/DDBJ databases">
        <title>Genomic analysis of 38 Legionella species identifies large and diverse effector repertoires.</title>
        <authorList>
            <person name="Burstein D."/>
            <person name="Amaro F."/>
            <person name="Zusman T."/>
            <person name="Lifshitz Z."/>
            <person name="Cohen O."/>
            <person name="Gilbert J.A."/>
            <person name="Pupko T."/>
            <person name="Shuman H.A."/>
            <person name="Segal G."/>
        </authorList>
    </citation>
    <scope>NUCLEOTIDE SEQUENCE [LARGE SCALE GENOMIC DNA]</scope>
    <source>
        <strain evidence="1 2">ATCC 49506</strain>
    </source>
</reference>
<evidence type="ECO:0000313" key="1">
    <source>
        <dbReference type="EMBL" id="KTD33294.1"/>
    </source>
</evidence>
<sequence length="485" mass="56167">MSLLGPFWCQRDRAWVRFNIDQGKASAEIFQPQTNSTWQPVDQGSWPISYVHGEEEVTEVFYSLQGDVLYRTEGKPNRWEPEVFQASQYQVNDWAPYNISAERRKTGFYPFVEYQKDAAPLTPYHKLPLTPEAEQLKWEECRKSDLRALLVDEASRNTLFAGNEVAFDRLLNALNQVLFEYPPSEFNSCDEYLQFLKAVIDDYDNQLHRKIIDKASETDIDRDLGYAGSEKQIREMRELKKTFFFNLLRKETVYLCQEFNKECPILAEEEPVPIDQELIAVQRQPQPAQASPSFLHDFLINLMNFFVNHQDVLDRPNLPINNAEHLAAALEGSRYEAMQEIDEDLTLLEQIKIAVSYAQTKYKEWYDDKAGAKEIRGRDGFFSRYSFRHGDSGQTRASDFKDSIFRREVDEPEAIILVNSLLQDSKTAYNRHSFASFLLDELKLINNGPWSAIAANSESNLYDQATVLTVLEAYEYPGYTATAEF</sequence>
<dbReference type="OrthoDB" id="5636019at2"/>